<sequence length="130" mass="14382">MRLEQHAVAVYYSRMPYHRGLIICLGIPLVFLLLIGGLIFGGQAVSAVKLDGEIQRALATKLVNASSRADDIELKNLQRVNNGYGYCGLYKTASSENGYASFFYNKIDGRVTLDIKSERYESNCGLSSFC</sequence>
<dbReference type="Proteomes" id="UP000184248">
    <property type="component" value="Unassembled WGS sequence"/>
</dbReference>
<evidence type="ECO:0000313" key="2">
    <source>
        <dbReference type="EMBL" id="SHJ99921.1"/>
    </source>
</evidence>
<protein>
    <submittedName>
        <fullName evidence="2">Uncharacterized protein</fullName>
    </submittedName>
</protein>
<dbReference type="AlphaFoldDB" id="A0A1M6NWB7"/>
<gene>
    <name evidence="2" type="ORF">SAMN05192556_101537</name>
</gene>
<keyword evidence="1" id="KW-0472">Membrane</keyword>
<evidence type="ECO:0000313" key="3">
    <source>
        <dbReference type="Proteomes" id="UP000184248"/>
    </source>
</evidence>
<name>A0A1M6NWB7_9GAMM</name>
<reference evidence="3" key="1">
    <citation type="submission" date="2016-11" db="EMBL/GenBank/DDBJ databases">
        <authorList>
            <person name="Varghese N."/>
            <person name="Submissions S."/>
        </authorList>
    </citation>
    <scope>NUCLEOTIDE SEQUENCE [LARGE SCALE GENOMIC DNA]</scope>
    <source>
        <strain evidence="3">ALO Sharm</strain>
    </source>
</reference>
<dbReference type="RefSeq" id="WP_244534402.1">
    <property type="nucleotide sequence ID" value="NZ_BDEO01000001.1"/>
</dbReference>
<dbReference type="EMBL" id="FRAL01000001">
    <property type="protein sequence ID" value="SHJ99921.1"/>
    <property type="molecule type" value="Genomic_DNA"/>
</dbReference>
<keyword evidence="1" id="KW-1133">Transmembrane helix</keyword>
<feature type="transmembrane region" description="Helical" evidence="1">
    <location>
        <begin position="20"/>
        <end position="40"/>
    </location>
</feature>
<proteinExistence type="predicted"/>
<evidence type="ECO:0000256" key="1">
    <source>
        <dbReference type="SAM" id="Phobius"/>
    </source>
</evidence>
<organism evidence="2 3">
    <name type="scientific">Halomonas caseinilytica</name>
    <dbReference type="NCBI Taxonomy" id="438744"/>
    <lineage>
        <taxon>Bacteria</taxon>
        <taxon>Pseudomonadati</taxon>
        <taxon>Pseudomonadota</taxon>
        <taxon>Gammaproteobacteria</taxon>
        <taxon>Oceanospirillales</taxon>
        <taxon>Halomonadaceae</taxon>
        <taxon>Halomonas</taxon>
    </lineage>
</organism>
<keyword evidence="1" id="KW-0812">Transmembrane</keyword>
<accession>A0A1M6NWB7</accession>
<keyword evidence="3" id="KW-1185">Reference proteome</keyword>